<feature type="non-terminal residue" evidence="2">
    <location>
        <position position="1"/>
    </location>
</feature>
<keyword evidence="3" id="KW-1185">Reference proteome</keyword>
<proteinExistence type="predicted"/>
<name>F9XIM8_ZYMTI</name>
<feature type="compositionally biased region" description="Low complexity" evidence="1">
    <location>
        <begin position="174"/>
        <end position="184"/>
    </location>
</feature>
<dbReference type="RefSeq" id="XP_003850283.1">
    <property type="nucleotide sequence ID" value="XM_003850235.1"/>
</dbReference>
<accession>F9XIM8</accession>
<dbReference type="GeneID" id="13394711"/>
<dbReference type="HOGENOM" id="CLU_988887_0_0_1"/>
<dbReference type="OrthoDB" id="10258692at2759"/>
<dbReference type="KEGG" id="ztr:MYCGRDRAFT_75046"/>
<organism evidence="2 3">
    <name type="scientific">Zymoseptoria tritici (strain CBS 115943 / IPO323)</name>
    <name type="common">Speckled leaf blotch fungus</name>
    <name type="synonym">Septoria tritici</name>
    <dbReference type="NCBI Taxonomy" id="336722"/>
    <lineage>
        <taxon>Eukaryota</taxon>
        <taxon>Fungi</taxon>
        <taxon>Dikarya</taxon>
        <taxon>Ascomycota</taxon>
        <taxon>Pezizomycotina</taxon>
        <taxon>Dothideomycetes</taxon>
        <taxon>Dothideomycetidae</taxon>
        <taxon>Mycosphaerellales</taxon>
        <taxon>Mycosphaerellaceae</taxon>
        <taxon>Zymoseptoria</taxon>
    </lineage>
</organism>
<dbReference type="InParanoid" id="F9XIM8"/>
<feature type="compositionally biased region" description="Polar residues" evidence="1">
    <location>
        <begin position="119"/>
        <end position="129"/>
    </location>
</feature>
<feature type="compositionally biased region" description="Polar residues" evidence="1">
    <location>
        <begin position="195"/>
        <end position="206"/>
    </location>
</feature>
<feature type="region of interest" description="Disordered" evidence="1">
    <location>
        <begin position="1"/>
        <end position="282"/>
    </location>
</feature>
<sequence length="282" mass="30468">MIKNHYSRQIEGGRSDLEDAANNANVRRERGEDLGPPPTPTPIVKRKYDNPQQASTPRAIAPQKDAMDMDEPMSLSQAPMPKHNSPPQFPPKPRYVSSAQGTPVPAPRAIPGPMPPASNPHSSGNATPMQQPPQPHKQDWQSRVLGGQGSQSSPPNAPLDRDGRAPYFPHHRSSMMSSMNSRGNPSPPPHAMGHSRTSSMNSQQPAGSRDQRGAMGGPPPSSHLHNNPYGASHQPPPFSQAPPAQNRAVHSHNSSITGDPNMMPRFPSGPANDHSREEAIRR</sequence>
<feature type="compositionally biased region" description="Basic and acidic residues" evidence="1">
    <location>
        <begin position="273"/>
        <end position="282"/>
    </location>
</feature>
<gene>
    <name evidence="2" type="ORF">MYCGRDRAFT_75046</name>
</gene>
<feature type="compositionally biased region" description="Pro residues" evidence="1">
    <location>
        <begin position="104"/>
        <end position="118"/>
    </location>
</feature>
<reference evidence="2 3" key="1">
    <citation type="journal article" date="2011" name="PLoS Genet.">
        <title>Finished genome of the fungal wheat pathogen Mycosphaerella graminicola reveals dispensome structure, chromosome plasticity, and stealth pathogenesis.</title>
        <authorList>
            <person name="Goodwin S.B."/>
            <person name="Ben M'barek S."/>
            <person name="Dhillon B."/>
            <person name="Wittenberg A.H.J."/>
            <person name="Crane C.F."/>
            <person name="Hane J.K."/>
            <person name="Foster A.J."/>
            <person name="Van der Lee T.A.J."/>
            <person name="Grimwood J."/>
            <person name="Aerts A."/>
            <person name="Antoniw J."/>
            <person name="Bailey A."/>
            <person name="Bluhm B."/>
            <person name="Bowler J."/>
            <person name="Bristow J."/>
            <person name="van der Burgt A."/>
            <person name="Canto-Canche B."/>
            <person name="Churchill A.C.L."/>
            <person name="Conde-Ferraez L."/>
            <person name="Cools H.J."/>
            <person name="Coutinho P.M."/>
            <person name="Csukai M."/>
            <person name="Dehal P."/>
            <person name="De Wit P."/>
            <person name="Donzelli B."/>
            <person name="van de Geest H.C."/>
            <person name="van Ham R.C.H.J."/>
            <person name="Hammond-Kosack K.E."/>
            <person name="Henrissat B."/>
            <person name="Kilian A."/>
            <person name="Kobayashi A.K."/>
            <person name="Koopmann E."/>
            <person name="Kourmpetis Y."/>
            <person name="Kuzniar A."/>
            <person name="Lindquist E."/>
            <person name="Lombard V."/>
            <person name="Maliepaard C."/>
            <person name="Martins N."/>
            <person name="Mehrabi R."/>
            <person name="Nap J.P.H."/>
            <person name="Ponomarenko A."/>
            <person name="Rudd J.J."/>
            <person name="Salamov A."/>
            <person name="Schmutz J."/>
            <person name="Schouten H.J."/>
            <person name="Shapiro H."/>
            <person name="Stergiopoulos I."/>
            <person name="Torriani S.F.F."/>
            <person name="Tu H."/>
            <person name="de Vries R.P."/>
            <person name="Waalwijk C."/>
            <person name="Ware S.B."/>
            <person name="Wiebenga A."/>
            <person name="Zwiers L.-H."/>
            <person name="Oliver R.P."/>
            <person name="Grigoriev I.V."/>
            <person name="Kema G.H.J."/>
        </authorList>
    </citation>
    <scope>NUCLEOTIDE SEQUENCE [LARGE SCALE GENOMIC DNA]</scope>
    <source>
        <strain evidence="3">CBS 115943 / IPO323</strain>
    </source>
</reference>
<dbReference type="AlphaFoldDB" id="F9XIM8"/>
<evidence type="ECO:0000313" key="2">
    <source>
        <dbReference type="EMBL" id="EGP85259.1"/>
    </source>
</evidence>
<dbReference type="EMBL" id="CM001203">
    <property type="protein sequence ID" value="EGP85259.1"/>
    <property type="molecule type" value="Genomic_DNA"/>
</dbReference>
<dbReference type="eggNOG" id="KOG1878">
    <property type="taxonomic scope" value="Eukaryota"/>
</dbReference>
<evidence type="ECO:0000313" key="3">
    <source>
        <dbReference type="Proteomes" id="UP000008062"/>
    </source>
</evidence>
<dbReference type="STRING" id="336722.F9XIM8"/>
<evidence type="ECO:0000256" key="1">
    <source>
        <dbReference type="SAM" id="MobiDB-lite"/>
    </source>
</evidence>
<protein>
    <submittedName>
        <fullName evidence="2">Uncharacterized protein</fullName>
    </submittedName>
</protein>
<dbReference type="OMA" id="WEDSEPS"/>
<dbReference type="Proteomes" id="UP000008062">
    <property type="component" value="Chromosome 8"/>
</dbReference>